<sequence>MNSITDAHNFCTRLEADRAINSKAIVKDSKPIDMEVVETSEKRSQAPAEPSTQCSFPSIDDEVVGFAKDAEHIMKKLTGGSKELDVISIFGMAGLGKTTLARKVYNNTSIINHFDVKAWCTVSQTYDMRTLLVDILEQATNKEWKMNEDFDIGDKLQKTLK</sequence>
<dbReference type="Proteomes" id="UP000189701">
    <property type="component" value="Unplaced"/>
</dbReference>
<dbReference type="InterPro" id="IPR002182">
    <property type="entry name" value="NB-ARC"/>
</dbReference>
<feature type="domain" description="NB-ARC" evidence="1">
    <location>
        <begin position="68"/>
        <end position="161"/>
    </location>
</feature>
<dbReference type="OrthoDB" id="1288760at2759"/>
<dbReference type="eggNOG" id="KOG4658">
    <property type="taxonomic scope" value="Eukaryota"/>
</dbReference>
<dbReference type="Gene3D" id="3.40.50.300">
    <property type="entry name" value="P-loop containing nucleotide triphosphate hydrolases"/>
    <property type="match status" value="1"/>
</dbReference>
<name>A0A1U7UTT6_NICSY</name>
<evidence type="ECO:0000313" key="3">
    <source>
        <dbReference type="RefSeq" id="XP_009759467.1"/>
    </source>
</evidence>
<dbReference type="AlphaFoldDB" id="A0A1U7UTT6"/>
<reference evidence="3" key="2">
    <citation type="submission" date="2025-08" db="UniProtKB">
        <authorList>
            <consortium name="RefSeq"/>
        </authorList>
    </citation>
    <scope>IDENTIFICATION</scope>
    <source>
        <tissue evidence="3">Leaf</tissue>
    </source>
</reference>
<evidence type="ECO:0000313" key="2">
    <source>
        <dbReference type="Proteomes" id="UP000189701"/>
    </source>
</evidence>
<protein>
    <submittedName>
        <fullName evidence="3">Late blight resistance protein homolog R1A-3</fullName>
    </submittedName>
</protein>
<evidence type="ECO:0000259" key="1">
    <source>
        <dbReference type="Pfam" id="PF00931"/>
    </source>
</evidence>
<accession>A0A1U7UTT6</accession>
<proteinExistence type="predicted"/>
<dbReference type="PANTHER" id="PTHR19338">
    <property type="entry name" value="TRANSLOCASE OF INNER MITOCHONDRIAL MEMBRANE 13 HOMOLOG"/>
    <property type="match status" value="1"/>
</dbReference>
<dbReference type="GO" id="GO:0043531">
    <property type="term" value="F:ADP binding"/>
    <property type="evidence" value="ECO:0007669"/>
    <property type="project" value="InterPro"/>
</dbReference>
<dbReference type="STRING" id="4096.A0A1U7UTT6"/>
<gene>
    <name evidence="3" type="primary">LOC104211999</name>
</gene>
<dbReference type="RefSeq" id="XP_009759467.1">
    <property type="nucleotide sequence ID" value="XM_009761165.1"/>
</dbReference>
<feature type="non-terminal residue" evidence="3">
    <location>
        <position position="161"/>
    </location>
</feature>
<organism evidence="2 3">
    <name type="scientific">Nicotiana sylvestris</name>
    <name type="common">Wood tobacco</name>
    <name type="synonym">South American tobacco</name>
    <dbReference type="NCBI Taxonomy" id="4096"/>
    <lineage>
        <taxon>Eukaryota</taxon>
        <taxon>Viridiplantae</taxon>
        <taxon>Streptophyta</taxon>
        <taxon>Embryophyta</taxon>
        <taxon>Tracheophyta</taxon>
        <taxon>Spermatophyta</taxon>
        <taxon>Magnoliopsida</taxon>
        <taxon>eudicotyledons</taxon>
        <taxon>Gunneridae</taxon>
        <taxon>Pentapetalae</taxon>
        <taxon>asterids</taxon>
        <taxon>lamiids</taxon>
        <taxon>Solanales</taxon>
        <taxon>Solanaceae</taxon>
        <taxon>Nicotianoideae</taxon>
        <taxon>Nicotianeae</taxon>
        <taxon>Nicotiana</taxon>
    </lineage>
</organism>
<dbReference type="InterPro" id="IPR027417">
    <property type="entry name" value="P-loop_NTPase"/>
</dbReference>
<keyword evidence="2" id="KW-1185">Reference proteome</keyword>
<dbReference type="SUPFAM" id="SSF52540">
    <property type="entry name" value="P-loop containing nucleoside triphosphate hydrolases"/>
    <property type="match status" value="1"/>
</dbReference>
<dbReference type="Pfam" id="PF00931">
    <property type="entry name" value="NB-ARC"/>
    <property type="match status" value="1"/>
</dbReference>
<dbReference type="PANTHER" id="PTHR19338:SF39">
    <property type="entry name" value="TOSPOVIRUS RESISTANCE PROTEIN D"/>
    <property type="match status" value="1"/>
</dbReference>
<reference evidence="2" key="1">
    <citation type="journal article" date="2013" name="Genome Biol.">
        <title>Reference genomes and transcriptomes of Nicotiana sylvestris and Nicotiana tomentosiformis.</title>
        <authorList>
            <person name="Sierro N."/>
            <person name="Battey J.N."/>
            <person name="Ouadi S."/>
            <person name="Bovet L."/>
            <person name="Goepfert S."/>
            <person name="Bakaher N."/>
            <person name="Peitsch M.C."/>
            <person name="Ivanov N.V."/>
        </authorList>
    </citation>
    <scope>NUCLEOTIDE SEQUENCE [LARGE SCALE GENOMIC DNA]</scope>
</reference>